<dbReference type="Proteomes" id="UP000217446">
    <property type="component" value="Unassembled WGS sequence"/>
</dbReference>
<accession>A0A286PGS4</accession>
<dbReference type="AlphaFoldDB" id="A0A286PGS4"/>
<sequence length="46" mass="5014">MTSFSSHSRTVIAFQTAVTLMLPEGAGELARYRHLLEGLLRGARPA</sequence>
<comment type="caution">
    <text evidence="1">The sequence shown here is derived from an EMBL/GenBank/DDBJ whole genome shotgun (WGS) entry which is preliminary data.</text>
</comment>
<reference evidence="2" key="1">
    <citation type="submission" date="2017-05" db="EMBL/GenBank/DDBJ databases">
        <title>Streptomyces olivochromogenes NBRC 3561 whole genome shotgun sequence.</title>
        <authorList>
            <person name="Dohra H."/>
            <person name="Kodani S."/>
        </authorList>
    </citation>
    <scope>NUCLEOTIDE SEQUENCE [LARGE SCALE GENOMIC DNA]</scope>
    <source>
        <strain evidence="2">NBRC 3561</strain>
    </source>
</reference>
<organism evidence="1 2">
    <name type="scientific">Streptomyces olivochromogenes</name>
    <dbReference type="NCBI Taxonomy" id="1963"/>
    <lineage>
        <taxon>Bacteria</taxon>
        <taxon>Bacillati</taxon>
        <taxon>Actinomycetota</taxon>
        <taxon>Actinomycetes</taxon>
        <taxon>Kitasatosporales</taxon>
        <taxon>Streptomycetaceae</taxon>
        <taxon>Streptomyces</taxon>
    </lineage>
</organism>
<protein>
    <submittedName>
        <fullName evidence="1">Uncharacterized protein</fullName>
    </submittedName>
</protein>
<proteinExistence type="predicted"/>
<dbReference type="EMBL" id="BDQI01000063">
    <property type="protein sequence ID" value="GAX58753.1"/>
    <property type="molecule type" value="Genomic_DNA"/>
</dbReference>
<keyword evidence="2" id="KW-1185">Reference proteome</keyword>
<gene>
    <name evidence="1" type="ORF">SO3561_10328</name>
</gene>
<dbReference type="RefSeq" id="WP_159064679.1">
    <property type="nucleotide sequence ID" value="NZ_BDQI01000063.1"/>
</dbReference>
<evidence type="ECO:0000313" key="2">
    <source>
        <dbReference type="Proteomes" id="UP000217446"/>
    </source>
</evidence>
<name>A0A286PGS4_STROL</name>
<evidence type="ECO:0000313" key="1">
    <source>
        <dbReference type="EMBL" id="GAX58753.1"/>
    </source>
</evidence>